<accession>A0A5C6MLQ2</accession>
<feature type="compositionally biased region" description="Basic and acidic residues" evidence="1">
    <location>
        <begin position="15"/>
        <end position="26"/>
    </location>
</feature>
<feature type="compositionally biased region" description="Basic and acidic residues" evidence="1">
    <location>
        <begin position="77"/>
        <end position="86"/>
    </location>
</feature>
<dbReference type="Proteomes" id="UP000324091">
    <property type="component" value="Chromosome 8"/>
</dbReference>
<feature type="region of interest" description="Disordered" evidence="1">
    <location>
        <begin position="1"/>
        <end position="106"/>
    </location>
</feature>
<dbReference type="AlphaFoldDB" id="A0A5C6MLQ2"/>
<organism evidence="2 3">
    <name type="scientific">Takifugu flavidus</name>
    <name type="common">sansaifugu</name>
    <dbReference type="NCBI Taxonomy" id="433684"/>
    <lineage>
        <taxon>Eukaryota</taxon>
        <taxon>Metazoa</taxon>
        <taxon>Chordata</taxon>
        <taxon>Craniata</taxon>
        <taxon>Vertebrata</taxon>
        <taxon>Euteleostomi</taxon>
        <taxon>Actinopterygii</taxon>
        <taxon>Neopterygii</taxon>
        <taxon>Teleostei</taxon>
        <taxon>Neoteleostei</taxon>
        <taxon>Acanthomorphata</taxon>
        <taxon>Eupercaria</taxon>
        <taxon>Tetraodontiformes</taxon>
        <taxon>Tetradontoidea</taxon>
        <taxon>Tetraodontidae</taxon>
        <taxon>Takifugu</taxon>
    </lineage>
</organism>
<name>A0A5C6MLQ2_9TELE</name>
<feature type="compositionally biased region" description="Polar residues" evidence="1">
    <location>
        <begin position="260"/>
        <end position="272"/>
    </location>
</feature>
<comment type="caution">
    <text evidence="2">The sequence shown here is derived from an EMBL/GenBank/DDBJ whole genome shotgun (WGS) entry which is preliminary data.</text>
</comment>
<feature type="compositionally biased region" description="Basic and acidic residues" evidence="1">
    <location>
        <begin position="53"/>
        <end position="69"/>
    </location>
</feature>
<dbReference type="EMBL" id="RHFK02000021">
    <property type="protein sequence ID" value="TWW56092.1"/>
    <property type="molecule type" value="Genomic_DNA"/>
</dbReference>
<evidence type="ECO:0000313" key="2">
    <source>
        <dbReference type="EMBL" id="TWW56092.1"/>
    </source>
</evidence>
<sequence>MGEGGGGEGGGRGGRGWERGEEGKGEGEEEGGGRGGRRRGEEGKGGGRGGGRGGEEEGGRRRGGEEVGGERGGAGGRGEEVEERGGGRGGRGRAGAGGRGGGGSGGKLTQICVGQVVLIPGGESLLWKLSQLRRFTHTSPTVTSIMKNGTDSGTYPQPGGPALGNLWNPSLTGPQLKSRGEGNCWNETECRCGLYLLWTRRTRRTRMLGPLRQFWRTLGHWSCQHFSLFDPPDAIRLLIRSGAACPGQTSQHIPCPPVQQEGTSQQEHLFSP</sequence>
<feature type="region of interest" description="Disordered" evidence="1">
    <location>
        <begin position="250"/>
        <end position="272"/>
    </location>
</feature>
<evidence type="ECO:0000313" key="3">
    <source>
        <dbReference type="Proteomes" id="UP000324091"/>
    </source>
</evidence>
<evidence type="ECO:0000256" key="1">
    <source>
        <dbReference type="SAM" id="MobiDB-lite"/>
    </source>
</evidence>
<reference evidence="2 3" key="1">
    <citation type="submission" date="2019-04" db="EMBL/GenBank/DDBJ databases">
        <title>Chromosome genome assembly for Takifugu flavidus.</title>
        <authorList>
            <person name="Xiao S."/>
        </authorList>
    </citation>
    <scope>NUCLEOTIDE SEQUENCE [LARGE SCALE GENOMIC DNA]</scope>
    <source>
        <strain evidence="2">HTHZ2018</strain>
        <tissue evidence="2">Muscle</tissue>
    </source>
</reference>
<protein>
    <submittedName>
        <fullName evidence="2">Uncharacterized protein</fullName>
    </submittedName>
</protein>
<feature type="compositionally biased region" description="Gly residues" evidence="1">
    <location>
        <begin position="1"/>
        <end position="14"/>
    </location>
</feature>
<proteinExistence type="predicted"/>
<keyword evidence="3" id="KW-1185">Reference proteome</keyword>
<gene>
    <name evidence="2" type="ORF">D4764_08G0000790</name>
</gene>
<feature type="compositionally biased region" description="Gly residues" evidence="1">
    <location>
        <begin position="87"/>
        <end position="106"/>
    </location>
</feature>